<evidence type="ECO:0000313" key="1">
    <source>
        <dbReference type="EMBL" id="KAL0202212.1"/>
    </source>
</evidence>
<evidence type="ECO:0000313" key="2">
    <source>
        <dbReference type="Proteomes" id="UP001529510"/>
    </source>
</evidence>
<keyword evidence="2" id="KW-1185">Reference proteome</keyword>
<name>A0ABD0RWN4_CIRMR</name>
<sequence>MEVLHLLSPEQKAELLLHPEVVGLTNSSLALVFQSLLSSLMPSKDPWPSNNSTHFYMSTVPSASPQDPLGQARIMPVRSHGYVDQGWETLVLE</sequence>
<accession>A0ABD0RWN4</accession>
<dbReference type="Proteomes" id="UP001529510">
    <property type="component" value="Unassembled WGS sequence"/>
</dbReference>
<feature type="non-terminal residue" evidence="1">
    <location>
        <position position="93"/>
    </location>
</feature>
<reference evidence="1 2" key="1">
    <citation type="submission" date="2024-05" db="EMBL/GenBank/DDBJ databases">
        <title>Genome sequencing and assembly of Indian major carp, Cirrhinus mrigala (Hamilton, 1822).</title>
        <authorList>
            <person name="Mohindra V."/>
            <person name="Chowdhury L.M."/>
            <person name="Lal K."/>
            <person name="Jena J.K."/>
        </authorList>
    </citation>
    <scope>NUCLEOTIDE SEQUENCE [LARGE SCALE GENOMIC DNA]</scope>
    <source>
        <strain evidence="1">CM1030</strain>
        <tissue evidence="1">Blood</tissue>
    </source>
</reference>
<protein>
    <submittedName>
        <fullName evidence="1">Uncharacterized protein</fullName>
    </submittedName>
</protein>
<dbReference type="EMBL" id="JAMKFB020000001">
    <property type="protein sequence ID" value="KAL0202212.1"/>
    <property type="molecule type" value="Genomic_DNA"/>
</dbReference>
<dbReference type="AlphaFoldDB" id="A0ABD0RWN4"/>
<organism evidence="1 2">
    <name type="scientific">Cirrhinus mrigala</name>
    <name type="common">Mrigala</name>
    <dbReference type="NCBI Taxonomy" id="683832"/>
    <lineage>
        <taxon>Eukaryota</taxon>
        <taxon>Metazoa</taxon>
        <taxon>Chordata</taxon>
        <taxon>Craniata</taxon>
        <taxon>Vertebrata</taxon>
        <taxon>Euteleostomi</taxon>
        <taxon>Actinopterygii</taxon>
        <taxon>Neopterygii</taxon>
        <taxon>Teleostei</taxon>
        <taxon>Ostariophysi</taxon>
        <taxon>Cypriniformes</taxon>
        <taxon>Cyprinidae</taxon>
        <taxon>Labeoninae</taxon>
        <taxon>Labeonini</taxon>
        <taxon>Cirrhinus</taxon>
    </lineage>
</organism>
<gene>
    <name evidence="1" type="ORF">M9458_000230</name>
</gene>
<proteinExistence type="predicted"/>
<comment type="caution">
    <text evidence="1">The sequence shown here is derived from an EMBL/GenBank/DDBJ whole genome shotgun (WGS) entry which is preliminary data.</text>
</comment>